<gene>
    <name evidence="3" type="ORF">WIS52_03255</name>
</gene>
<evidence type="ECO:0000256" key="1">
    <source>
        <dbReference type="SAM" id="MobiDB-lite"/>
    </source>
</evidence>
<evidence type="ECO:0000259" key="2">
    <source>
        <dbReference type="PROSITE" id="PS50801"/>
    </source>
</evidence>
<keyword evidence="4" id="KW-1185">Reference proteome</keyword>
<dbReference type="Gene3D" id="3.30.750.24">
    <property type="entry name" value="STAS domain"/>
    <property type="match status" value="1"/>
</dbReference>
<dbReference type="InterPro" id="IPR036513">
    <property type="entry name" value="STAS_dom_sf"/>
</dbReference>
<accession>A0ABV1K6M0</accession>
<dbReference type="Pfam" id="PF01740">
    <property type="entry name" value="STAS"/>
    <property type="match status" value="1"/>
</dbReference>
<feature type="compositionally biased region" description="Pro residues" evidence="1">
    <location>
        <begin position="188"/>
        <end position="200"/>
    </location>
</feature>
<dbReference type="EMBL" id="JBEDNQ010000001">
    <property type="protein sequence ID" value="MEQ3549478.1"/>
    <property type="molecule type" value="Genomic_DNA"/>
</dbReference>
<dbReference type="PROSITE" id="PS50801">
    <property type="entry name" value="STAS"/>
    <property type="match status" value="1"/>
</dbReference>
<feature type="region of interest" description="Disordered" evidence="1">
    <location>
        <begin position="124"/>
        <end position="200"/>
    </location>
</feature>
<reference evidence="3 4" key="1">
    <citation type="submission" date="2024-03" db="EMBL/GenBank/DDBJ databases">
        <title>Draft genome sequence of Pseudonocardia nematodicida JCM 31783.</title>
        <authorList>
            <person name="Butdee W."/>
            <person name="Duangmal K."/>
        </authorList>
    </citation>
    <scope>NUCLEOTIDE SEQUENCE [LARGE SCALE GENOMIC DNA]</scope>
    <source>
        <strain evidence="3 4">JCM 31783</strain>
    </source>
</reference>
<feature type="domain" description="STAS" evidence="2">
    <location>
        <begin position="16"/>
        <end position="108"/>
    </location>
</feature>
<name>A0ABV1K6M0_9PSEU</name>
<proteinExistence type="predicted"/>
<comment type="caution">
    <text evidence="3">The sequence shown here is derived from an EMBL/GenBank/DDBJ whole genome shotgun (WGS) entry which is preliminary data.</text>
</comment>
<organism evidence="3 4">
    <name type="scientific">Pseudonocardia nematodicida</name>
    <dbReference type="NCBI Taxonomy" id="1206997"/>
    <lineage>
        <taxon>Bacteria</taxon>
        <taxon>Bacillati</taxon>
        <taxon>Actinomycetota</taxon>
        <taxon>Actinomycetes</taxon>
        <taxon>Pseudonocardiales</taxon>
        <taxon>Pseudonocardiaceae</taxon>
        <taxon>Pseudonocardia</taxon>
    </lineage>
</organism>
<dbReference type="RefSeq" id="WP_349296551.1">
    <property type="nucleotide sequence ID" value="NZ_JBEDNQ010000001.1"/>
</dbReference>
<feature type="compositionally biased region" description="Low complexity" evidence="1">
    <location>
        <begin position="174"/>
        <end position="187"/>
    </location>
</feature>
<feature type="compositionally biased region" description="Low complexity" evidence="1">
    <location>
        <begin position="145"/>
        <end position="162"/>
    </location>
</feature>
<sequence length="200" mass="20065">MRDDAAIRMAVETAAPGVRLIRLAGRLDRSGAEALGRLIDAQCACGRSAAHLIVDLSGIGAFDAQATETLGAVVARSRCEGVHVHLAGCGGRAELLPLRARQVLRRCGAYPSAEVAVRALAERAGASSPARTPSPATASVPVPEPRGAAGPGSAAEPRAGAEPEVEPEPPVAPEPRAGAELRAGAEAGPPPAGAAPVPRP</sequence>
<evidence type="ECO:0000313" key="4">
    <source>
        <dbReference type="Proteomes" id="UP001494902"/>
    </source>
</evidence>
<protein>
    <submittedName>
        <fullName evidence="3">STAS domain-containing protein</fullName>
    </submittedName>
</protein>
<evidence type="ECO:0000313" key="3">
    <source>
        <dbReference type="EMBL" id="MEQ3549478.1"/>
    </source>
</evidence>
<dbReference type="Proteomes" id="UP001494902">
    <property type="component" value="Unassembled WGS sequence"/>
</dbReference>
<dbReference type="SUPFAM" id="SSF52091">
    <property type="entry name" value="SpoIIaa-like"/>
    <property type="match status" value="1"/>
</dbReference>
<dbReference type="InterPro" id="IPR002645">
    <property type="entry name" value="STAS_dom"/>
</dbReference>